<evidence type="ECO:0000313" key="3">
    <source>
        <dbReference type="EMBL" id="RDC43031.1"/>
    </source>
</evidence>
<dbReference type="Proteomes" id="UP000253805">
    <property type="component" value="Unassembled WGS sequence"/>
</dbReference>
<protein>
    <submittedName>
        <fullName evidence="3">Uncharacterized protein</fullName>
    </submittedName>
</protein>
<name>A0A369NYY6_9ACTN</name>
<accession>A0A369NYY6</accession>
<evidence type="ECO:0000256" key="2">
    <source>
        <dbReference type="SAM" id="Phobius"/>
    </source>
</evidence>
<dbReference type="AlphaFoldDB" id="A0A369NYY6"/>
<evidence type="ECO:0000256" key="1">
    <source>
        <dbReference type="SAM" id="Coils"/>
    </source>
</evidence>
<proteinExistence type="predicted"/>
<keyword evidence="2" id="KW-1133">Transmembrane helix</keyword>
<comment type="caution">
    <text evidence="3">The sequence shown here is derived from an EMBL/GenBank/DDBJ whole genome shotgun (WGS) entry which is preliminary data.</text>
</comment>
<keyword evidence="2" id="KW-0472">Membrane</keyword>
<feature type="coiled-coil region" evidence="1">
    <location>
        <begin position="102"/>
        <end position="135"/>
    </location>
</feature>
<reference evidence="3 4" key="1">
    <citation type="journal article" date="2018" name="Elife">
        <title>Discovery and characterization of a prevalent human gut bacterial enzyme sufficient for the inactivation of a family of plant toxins.</title>
        <authorList>
            <person name="Koppel N."/>
            <person name="Bisanz J.E."/>
            <person name="Pandelia M.E."/>
            <person name="Turnbaugh P.J."/>
            <person name="Balskus E.P."/>
        </authorList>
    </citation>
    <scope>NUCLEOTIDE SEQUENCE [LARGE SCALE GENOMIC DNA]</scope>
    <source>
        <strain evidence="3 4">OB21 GAM 11</strain>
    </source>
</reference>
<sequence length="136" mass="14543">MSTDTPSTDTADISSAASLATLVHRRQNLQILATFAALVALVLLLNLTPVPGWVCSFIELEPDVPADLLGEAYWDDCFGGPLGDFAAGSLPRPEHLSYVPEADQFLAELEKLAAQEEAIEAAEAEQAEAEQSEKES</sequence>
<evidence type="ECO:0000313" key="4">
    <source>
        <dbReference type="Proteomes" id="UP000253805"/>
    </source>
</evidence>
<dbReference type="EMBL" id="PPUT01000023">
    <property type="protein sequence ID" value="RDC43031.1"/>
    <property type="molecule type" value="Genomic_DNA"/>
</dbReference>
<keyword evidence="1" id="KW-0175">Coiled coil</keyword>
<organism evidence="3 4">
    <name type="scientific">Adlercreutzia equolifaciens subsp. celatus</name>
    <dbReference type="NCBI Taxonomy" id="394340"/>
    <lineage>
        <taxon>Bacteria</taxon>
        <taxon>Bacillati</taxon>
        <taxon>Actinomycetota</taxon>
        <taxon>Coriobacteriia</taxon>
        <taxon>Eggerthellales</taxon>
        <taxon>Eggerthellaceae</taxon>
        <taxon>Adlercreutzia</taxon>
    </lineage>
</organism>
<dbReference type="RefSeq" id="WP_114549381.1">
    <property type="nucleotide sequence ID" value="NZ_PPUT01000023.1"/>
</dbReference>
<feature type="transmembrane region" description="Helical" evidence="2">
    <location>
        <begin position="31"/>
        <end position="54"/>
    </location>
</feature>
<keyword evidence="2" id="KW-0812">Transmembrane</keyword>
<gene>
    <name evidence="3" type="ORF">C1850_08685</name>
</gene>